<dbReference type="OrthoDB" id="1749473at2759"/>
<comment type="caution">
    <text evidence="1">The sequence shown here is derived from an EMBL/GenBank/DDBJ whole genome shotgun (WGS) entry which is preliminary data.</text>
</comment>
<proteinExistence type="predicted"/>
<keyword evidence="2" id="KW-1185">Reference proteome</keyword>
<gene>
    <name evidence="1" type="ORF">BN9_028440</name>
</gene>
<sequence length="145" mass="16644">MRRKEARDYRPPCMLPAEQSFIQDLLGHMTLIFEERTDNTLSYSIERTLLMSICWSSRNISRNSEKAGLSAHYSHMGPYDAVFIESDLHNFCNVLGAQLFSQMIRVVMKVIFDRFPTTAGEVSLEHFAEILPKMDPSLLSLRNGI</sequence>
<evidence type="ECO:0000313" key="1">
    <source>
        <dbReference type="EMBL" id="CCI42060.1"/>
    </source>
</evidence>
<dbReference type="EMBL" id="CAIX01000028">
    <property type="protein sequence ID" value="CCI42060.1"/>
    <property type="molecule type" value="Genomic_DNA"/>
</dbReference>
<dbReference type="InParanoid" id="A0A024G6W3"/>
<dbReference type="AlphaFoldDB" id="A0A024G6W3"/>
<organism evidence="1 2">
    <name type="scientific">Albugo candida</name>
    <dbReference type="NCBI Taxonomy" id="65357"/>
    <lineage>
        <taxon>Eukaryota</taxon>
        <taxon>Sar</taxon>
        <taxon>Stramenopiles</taxon>
        <taxon>Oomycota</taxon>
        <taxon>Peronosporomycetes</taxon>
        <taxon>Albuginales</taxon>
        <taxon>Albuginaceae</taxon>
        <taxon>Albugo</taxon>
    </lineage>
</organism>
<name>A0A024G6W3_9STRA</name>
<accession>A0A024G6W3</accession>
<dbReference type="Proteomes" id="UP000053237">
    <property type="component" value="Unassembled WGS sequence"/>
</dbReference>
<evidence type="ECO:0000313" key="2">
    <source>
        <dbReference type="Proteomes" id="UP000053237"/>
    </source>
</evidence>
<reference evidence="1 2" key="1">
    <citation type="submission" date="2012-05" db="EMBL/GenBank/DDBJ databases">
        <title>Recombination and specialization in a pathogen metapopulation.</title>
        <authorList>
            <person name="Gardiner A."/>
            <person name="Kemen E."/>
            <person name="Schultz-Larsen T."/>
            <person name="MacLean D."/>
            <person name="Van Oosterhout C."/>
            <person name="Jones J.D.G."/>
        </authorList>
    </citation>
    <scope>NUCLEOTIDE SEQUENCE [LARGE SCALE GENOMIC DNA]</scope>
    <source>
        <strain evidence="1 2">Ac Nc2</strain>
    </source>
</reference>
<protein>
    <submittedName>
        <fullName evidence="1">Uncharacterized protein</fullName>
    </submittedName>
</protein>